<gene>
    <name evidence="2" type="ORF">GMARGA_LOCUS21204</name>
</gene>
<protein>
    <submittedName>
        <fullName evidence="2">43916_t:CDS:1</fullName>
    </submittedName>
</protein>
<evidence type="ECO:0000256" key="1">
    <source>
        <dbReference type="SAM" id="Coils"/>
    </source>
</evidence>
<keyword evidence="3" id="KW-1185">Reference proteome</keyword>
<evidence type="ECO:0000313" key="3">
    <source>
        <dbReference type="Proteomes" id="UP000789901"/>
    </source>
</evidence>
<organism evidence="2 3">
    <name type="scientific">Gigaspora margarita</name>
    <dbReference type="NCBI Taxonomy" id="4874"/>
    <lineage>
        <taxon>Eukaryota</taxon>
        <taxon>Fungi</taxon>
        <taxon>Fungi incertae sedis</taxon>
        <taxon>Mucoromycota</taxon>
        <taxon>Glomeromycotina</taxon>
        <taxon>Glomeromycetes</taxon>
        <taxon>Diversisporales</taxon>
        <taxon>Gigasporaceae</taxon>
        <taxon>Gigaspora</taxon>
    </lineage>
</organism>
<keyword evidence="1" id="KW-0175">Coiled coil</keyword>
<sequence>MSNAQSNGSLRELNTKLLAEIAELRKKFAKIMVENSKLKDKNAEIPDLRRKFTELEAEKAKLKDRIAELLRQAVEESKRRDAENIELKSRVVELEASLAIMEQ</sequence>
<name>A0ABN7VPD1_GIGMA</name>
<feature type="non-terminal residue" evidence="2">
    <location>
        <position position="103"/>
    </location>
</feature>
<dbReference type="Proteomes" id="UP000789901">
    <property type="component" value="Unassembled WGS sequence"/>
</dbReference>
<evidence type="ECO:0000313" key="2">
    <source>
        <dbReference type="EMBL" id="CAG8790799.1"/>
    </source>
</evidence>
<comment type="caution">
    <text evidence="2">The sequence shown here is derived from an EMBL/GenBank/DDBJ whole genome shotgun (WGS) entry which is preliminary data.</text>
</comment>
<accession>A0ABN7VPD1</accession>
<dbReference type="EMBL" id="CAJVQB010019340">
    <property type="protein sequence ID" value="CAG8790799.1"/>
    <property type="molecule type" value="Genomic_DNA"/>
</dbReference>
<feature type="coiled-coil region" evidence="1">
    <location>
        <begin position="7"/>
        <end position="79"/>
    </location>
</feature>
<reference evidence="2 3" key="1">
    <citation type="submission" date="2021-06" db="EMBL/GenBank/DDBJ databases">
        <authorList>
            <person name="Kallberg Y."/>
            <person name="Tangrot J."/>
            <person name="Rosling A."/>
        </authorList>
    </citation>
    <scope>NUCLEOTIDE SEQUENCE [LARGE SCALE GENOMIC DNA]</scope>
    <source>
        <strain evidence="2 3">120-4 pot B 10/14</strain>
    </source>
</reference>
<proteinExistence type="predicted"/>